<evidence type="ECO:0000256" key="5">
    <source>
        <dbReference type="ARBA" id="ARBA00023136"/>
    </source>
</evidence>
<dbReference type="Proteomes" id="UP000823201">
    <property type="component" value="Unassembled WGS sequence"/>
</dbReference>
<keyword evidence="2" id="KW-1003">Cell membrane</keyword>
<feature type="transmembrane region" description="Helical" evidence="6">
    <location>
        <begin position="429"/>
        <end position="448"/>
    </location>
</feature>
<dbReference type="InterPro" id="IPR050833">
    <property type="entry name" value="Poly_Biosynth_Transport"/>
</dbReference>
<protein>
    <submittedName>
        <fullName evidence="7">O-antigen/teichoic acid export membrane protein</fullName>
    </submittedName>
</protein>
<name>A0ABS2QAJ4_9BACL</name>
<feature type="transmembrane region" description="Helical" evidence="6">
    <location>
        <begin position="189"/>
        <end position="207"/>
    </location>
</feature>
<dbReference type="Pfam" id="PF01943">
    <property type="entry name" value="Polysacc_synt"/>
    <property type="match status" value="1"/>
</dbReference>
<feature type="transmembrane region" description="Helical" evidence="6">
    <location>
        <begin position="371"/>
        <end position="390"/>
    </location>
</feature>
<feature type="transmembrane region" description="Helical" evidence="6">
    <location>
        <begin position="130"/>
        <end position="149"/>
    </location>
</feature>
<keyword evidence="4 6" id="KW-1133">Transmembrane helix</keyword>
<dbReference type="PANTHER" id="PTHR30250:SF11">
    <property type="entry name" value="O-ANTIGEN TRANSPORTER-RELATED"/>
    <property type="match status" value="1"/>
</dbReference>
<dbReference type="InterPro" id="IPR002797">
    <property type="entry name" value="Polysacc_synth"/>
</dbReference>
<gene>
    <name evidence="7" type="ORF">JOC27_002246</name>
</gene>
<evidence type="ECO:0000256" key="3">
    <source>
        <dbReference type="ARBA" id="ARBA00022692"/>
    </source>
</evidence>
<evidence type="ECO:0000256" key="2">
    <source>
        <dbReference type="ARBA" id="ARBA00022475"/>
    </source>
</evidence>
<dbReference type="EMBL" id="JAFBEV010000023">
    <property type="protein sequence ID" value="MBM7658784.1"/>
    <property type="molecule type" value="Genomic_DNA"/>
</dbReference>
<evidence type="ECO:0000256" key="4">
    <source>
        <dbReference type="ARBA" id="ARBA00022989"/>
    </source>
</evidence>
<keyword evidence="8" id="KW-1185">Reference proteome</keyword>
<evidence type="ECO:0000313" key="7">
    <source>
        <dbReference type="EMBL" id="MBM7658784.1"/>
    </source>
</evidence>
<keyword evidence="5 6" id="KW-0472">Membrane</keyword>
<feature type="transmembrane region" description="Helical" evidence="6">
    <location>
        <begin position="269"/>
        <end position="288"/>
    </location>
</feature>
<feature type="transmembrane region" description="Helical" evidence="6">
    <location>
        <begin position="309"/>
        <end position="333"/>
    </location>
</feature>
<accession>A0ABS2QAJ4</accession>
<proteinExistence type="predicted"/>
<feature type="transmembrane region" description="Helical" evidence="6">
    <location>
        <begin position="57"/>
        <end position="75"/>
    </location>
</feature>
<sequence length="490" mass="55026">MSVIKAIKAILGQGGAGHGFIKRLFGFSIGPIGGALIAFITIPLTTHFIVPEEYGKAGMFSLIQMLFVTFLYLGVDQAYTRDYHETANRLRLFQNALIVPFLFSMCLFTVICLNMNLVSQLVFGDPNDHLAVLLMAVMLLSMILERFILLSIRMEEKAFAYSVFSILIKLVILAATLVFVLMIRRDFLAVIYATTIGQMTGDLYLIIRYRRLLDFRGFHLDWPLIKRLLLFGLPIVVAASAATFLNSAGQLSLRTWSNFYELGIFTATLKISSVLSVIQTSFTNFWVPTAYRWHSEGKDIRYFQLVSDGLLLIMTLLFFGVLIFKQLIVFVLSPDYASTIYSIGFLCLQPVMYTISETTTLGIVFSRKSFLNIWVSVIALAPSLVLNSLLVPQFGAIGAACATGVAYLFFFCARSFFSSRNWTSFPLKRHYAVMVLLFAASCINAFALPFIVPLNLGMLMLTLAVQTGTIRRFSERFSLRKRTDRPTANL</sequence>
<organism evidence="7 8">
    <name type="scientific">Sporolactobacillus spathodeae</name>
    <dbReference type="NCBI Taxonomy" id="1465502"/>
    <lineage>
        <taxon>Bacteria</taxon>
        <taxon>Bacillati</taxon>
        <taxon>Bacillota</taxon>
        <taxon>Bacilli</taxon>
        <taxon>Bacillales</taxon>
        <taxon>Sporolactobacillaceae</taxon>
        <taxon>Sporolactobacillus</taxon>
    </lineage>
</organism>
<evidence type="ECO:0000256" key="6">
    <source>
        <dbReference type="SAM" id="Phobius"/>
    </source>
</evidence>
<reference evidence="7 8" key="1">
    <citation type="submission" date="2021-01" db="EMBL/GenBank/DDBJ databases">
        <title>Genomic Encyclopedia of Type Strains, Phase IV (KMG-IV): sequencing the most valuable type-strain genomes for metagenomic binning, comparative biology and taxonomic classification.</title>
        <authorList>
            <person name="Goeker M."/>
        </authorList>
    </citation>
    <scope>NUCLEOTIDE SEQUENCE [LARGE SCALE GENOMIC DNA]</scope>
    <source>
        <strain evidence="7 8">DSM 100968</strain>
    </source>
</reference>
<feature type="transmembrane region" description="Helical" evidence="6">
    <location>
        <begin position="161"/>
        <end position="183"/>
    </location>
</feature>
<dbReference type="PANTHER" id="PTHR30250">
    <property type="entry name" value="PST FAMILY PREDICTED COLANIC ACID TRANSPORTER"/>
    <property type="match status" value="1"/>
</dbReference>
<feature type="transmembrane region" description="Helical" evidence="6">
    <location>
        <begin position="96"/>
        <end position="118"/>
    </location>
</feature>
<feature type="transmembrane region" description="Helical" evidence="6">
    <location>
        <begin position="24"/>
        <end position="45"/>
    </location>
</feature>
<evidence type="ECO:0000256" key="1">
    <source>
        <dbReference type="ARBA" id="ARBA00004651"/>
    </source>
</evidence>
<feature type="transmembrane region" description="Helical" evidence="6">
    <location>
        <begin position="396"/>
        <end position="417"/>
    </location>
</feature>
<dbReference type="RefSeq" id="WP_205007337.1">
    <property type="nucleotide sequence ID" value="NZ_CBCRXA010000023.1"/>
</dbReference>
<evidence type="ECO:0000313" key="8">
    <source>
        <dbReference type="Proteomes" id="UP000823201"/>
    </source>
</evidence>
<comment type="subcellular location">
    <subcellularLocation>
        <location evidence="1">Cell membrane</location>
        <topology evidence="1">Multi-pass membrane protein</topology>
    </subcellularLocation>
</comment>
<comment type="caution">
    <text evidence="7">The sequence shown here is derived from an EMBL/GenBank/DDBJ whole genome shotgun (WGS) entry which is preliminary data.</text>
</comment>
<feature type="transmembrane region" description="Helical" evidence="6">
    <location>
        <begin position="228"/>
        <end position="249"/>
    </location>
</feature>
<keyword evidence="3 6" id="KW-0812">Transmembrane</keyword>